<dbReference type="EMBL" id="KE346364">
    <property type="protein sequence ID" value="KJE92690.1"/>
    <property type="molecule type" value="Genomic_DNA"/>
</dbReference>
<keyword evidence="4" id="KW-1185">Reference proteome</keyword>
<sequence length="412" mass="45806">MRASRLALTGAFAIVALLGLFWLRQPQPPSSSSQHGDDGHSAAADSTRDGDLAAELASWRVHWPTTVHSDPLSVRAAVGRPAAWTYLDSQCSSPAICESLLENAPCPDGPTPALTPSDPRFGNHPELNLPRCSYRRIASCFPRDLQTCFARRLLSNHWLVIVGDSVTRNTLMEFFMRHLPQSEQVKLQLSSERNLHVPSSQYQNEDYLLFGRFLVTFRFIGGAGGNQTRDNLVQGVSLSAAARTALLSRLSALLQARNETIPDAELDVLYRKPDIVVINSGLWDSRSSSPSYRPNYYGSMHMWRRVLQEQLGLDAKQLYWRSSTPVSPELHVTDQQRKNMTNERIAELNWIAHDVLVRQAHWHSIDAFTAVGGFVPPVDAISYDGYHPTTLASCALNDMVFGAICDKEASPL</sequence>
<feature type="chain" id="PRO_5002254618" description="SGNH hydrolase-type esterase domain-containing protein" evidence="2">
    <location>
        <begin position="27"/>
        <end position="412"/>
    </location>
</feature>
<dbReference type="InterPro" id="IPR036514">
    <property type="entry name" value="SGNH_hydro_sf"/>
</dbReference>
<reference evidence="4" key="1">
    <citation type="submission" date="2011-02" db="EMBL/GenBank/DDBJ databases">
        <title>The Genome Sequence of Capsaspora owczarzaki ATCC 30864.</title>
        <authorList>
            <person name="Russ C."/>
            <person name="Cuomo C."/>
            <person name="Burger G."/>
            <person name="Gray M.W."/>
            <person name="Holland P.W.H."/>
            <person name="King N."/>
            <person name="Lang F.B.F."/>
            <person name="Roger A.J."/>
            <person name="Ruiz-Trillo I."/>
            <person name="Young S.K."/>
            <person name="Zeng Q."/>
            <person name="Gargeya S."/>
            <person name="Alvarado L."/>
            <person name="Berlin A."/>
            <person name="Chapman S.B."/>
            <person name="Chen Z."/>
            <person name="Freedman E."/>
            <person name="Gellesch M."/>
            <person name="Goldberg J."/>
            <person name="Griggs A."/>
            <person name="Gujja S."/>
            <person name="Heilman E."/>
            <person name="Heiman D."/>
            <person name="Howarth C."/>
            <person name="Mehta T."/>
            <person name="Neiman D."/>
            <person name="Pearson M."/>
            <person name="Roberts A."/>
            <person name="Saif S."/>
            <person name="Shea T."/>
            <person name="Shenoy N."/>
            <person name="Sisk P."/>
            <person name="Stolte C."/>
            <person name="Sykes S."/>
            <person name="White J."/>
            <person name="Yandava C."/>
            <person name="Haas B."/>
            <person name="Nusbaum C."/>
            <person name="Birren B."/>
        </authorList>
    </citation>
    <scope>NUCLEOTIDE SEQUENCE</scope>
    <source>
        <strain evidence="4">ATCC 30864</strain>
    </source>
</reference>
<dbReference type="RefSeq" id="XP_004363334.2">
    <property type="nucleotide sequence ID" value="XM_004363277.2"/>
</dbReference>
<organism evidence="3 4">
    <name type="scientific">Capsaspora owczarzaki (strain ATCC 30864)</name>
    <dbReference type="NCBI Taxonomy" id="595528"/>
    <lineage>
        <taxon>Eukaryota</taxon>
        <taxon>Filasterea</taxon>
        <taxon>Capsaspora</taxon>
    </lineage>
</organism>
<evidence type="ECO:0000313" key="4">
    <source>
        <dbReference type="Proteomes" id="UP000008743"/>
    </source>
</evidence>
<dbReference type="Proteomes" id="UP000008743">
    <property type="component" value="Unassembled WGS sequence"/>
</dbReference>
<dbReference type="InParanoid" id="A0A0D2WNI9"/>
<keyword evidence="2" id="KW-0732">Signal</keyword>
<dbReference type="CDD" id="cd00229">
    <property type="entry name" value="SGNH_hydrolase"/>
    <property type="match status" value="1"/>
</dbReference>
<protein>
    <recommendedName>
        <fullName evidence="5">SGNH hydrolase-type esterase domain-containing protein</fullName>
    </recommendedName>
</protein>
<evidence type="ECO:0000256" key="2">
    <source>
        <dbReference type="SAM" id="SignalP"/>
    </source>
</evidence>
<dbReference type="SUPFAM" id="SSF52266">
    <property type="entry name" value="SGNH hydrolase"/>
    <property type="match status" value="1"/>
</dbReference>
<feature type="signal peptide" evidence="2">
    <location>
        <begin position="1"/>
        <end position="26"/>
    </location>
</feature>
<dbReference type="PhylomeDB" id="A0A0D2WNI9"/>
<evidence type="ECO:0008006" key="5">
    <source>
        <dbReference type="Google" id="ProtNLM"/>
    </source>
</evidence>
<name>A0A0D2WNI9_CAPO3</name>
<dbReference type="Gene3D" id="3.40.50.1110">
    <property type="entry name" value="SGNH hydrolase"/>
    <property type="match status" value="1"/>
</dbReference>
<feature type="region of interest" description="Disordered" evidence="1">
    <location>
        <begin position="28"/>
        <end position="47"/>
    </location>
</feature>
<accession>A0A0D2WNI9</accession>
<feature type="compositionally biased region" description="Basic and acidic residues" evidence="1">
    <location>
        <begin position="35"/>
        <end position="47"/>
    </location>
</feature>
<proteinExistence type="predicted"/>
<dbReference type="AlphaFoldDB" id="A0A0D2WNI9"/>
<evidence type="ECO:0000313" key="3">
    <source>
        <dbReference type="EMBL" id="KJE92690.1"/>
    </source>
</evidence>
<gene>
    <name evidence="3" type="ORF">CAOG_003606</name>
</gene>
<evidence type="ECO:0000256" key="1">
    <source>
        <dbReference type="SAM" id="MobiDB-lite"/>
    </source>
</evidence>